<reference evidence="2" key="1">
    <citation type="submission" date="2016-06" db="EMBL/GenBank/DDBJ databases">
        <title>Parallel loss of symbiosis genes in relatives of nitrogen-fixing non-legume Parasponia.</title>
        <authorList>
            <person name="Van Velzen R."/>
            <person name="Holmer R."/>
            <person name="Bu F."/>
            <person name="Rutten L."/>
            <person name="Van Zeijl A."/>
            <person name="Liu W."/>
            <person name="Santuari L."/>
            <person name="Cao Q."/>
            <person name="Sharma T."/>
            <person name="Shen D."/>
            <person name="Roswanjaya Y."/>
            <person name="Wardhani T."/>
            <person name="Kalhor M.S."/>
            <person name="Jansen J."/>
            <person name="Van den Hoogen J."/>
            <person name="Gungor B."/>
            <person name="Hartog M."/>
            <person name="Hontelez J."/>
            <person name="Verver J."/>
            <person name="Yang W.-C."/>
            <person name="Schijlen E."/>
            <person name="Repin R."/>
            <person name="Schilthuizen M."/>
            <person name="Schranz E."/>
            <person name="Heidstra R."/>
            <person name="Miyata K."/>
            <person name="Fedorova E."/>
            <person name="Kohlen W."/>
            <person name="Bisseling T."/>
            <person name="Smit S."/>
            <person name="Geurts R."/>
        </authorList>
    </citation>
    <scope>NUCLEOTIDE SEQUENCE [LARGE SCALE GENOMIC DNA]</scope>
    <source>
        <strain evidence="2">cv. WU1-14</strain>
    </source>
</reference>
<keyword evidence="2" id="KW-1185">Reference proteome</keyword>
<protein>
    <submittedName>
        <fullName evidence="1">Uncharacterized protein</fullName>
    </submittedName>
</protein>
<dbReference type="InterPro" id="IPR055298">
    <property type="entry name" value="AtLOH3-like"/>
</dbReference>
<gene>
    <name evidence="1" type="ORF">PanWU01x14_325130</name>
</gene>
<dbReference type="PANTHER" id="PTHR11697:SF230">
    <property type="entry name" value="ZINC FINGER, MYM DOMAIN CONTAINING 1"/>
    <property type="match status" value="1"/>
</dbReference>
<proteinExistence type="predicted"/>
<dbReference type="EMBL" id="JXTB01000552">
    <property type="protein sequence ID" value="PON36821.1"/>
    <property type="molecule type" value="Genomic_DNA"/>
</dbReference>
<dbReference type="PANTHER" id="PTHR11697">
    <property type="entry name" value="GENERAL TRANSCRIPTION FACTOR 2-RELATED ZINC FINGER PROTEIN"/>
    <property type="match status" value="1"/>
</dbReference>
<evidence type="ECO:0000313" key="2">
    <source>
        <dbReference type="Proteomes" id="UP000237105"/>
    </source>
</evidence>
<dbReference type="AlphaFoldDB" id="A0A2P5AK04"/>
<dbReference type="OrthoDB" id="6778351at2759"/>
<comment type="caution">
    <text evidence="1">The sequence shown here is derived from an EMBL/GenBank/DDBJ whole genome shotgun (WGS) entry which is preliminary data.</text>
</comment>
<organism evidence="1 2">
    <name type="scientific">Parasponia andersonii</name>
    <name type="common">Sponia andersonii</name>
    <dbReference type="NCBI Taxonomy" id="3476"/>
    <lineage>
        <taxon>Eukaryota</taxon>
        <taxon>Viridiplantae</taxon>
        <taxon>Streptophyta</taxon>
        <taxon>Embryophyta</taxon>
        <taxon>Tracheophyta</taxon>
        <taxon>Spermatophyta</taxon>
        <taxon>Magnoliopsida</taxon>
        <taxon>eudicotyledons</taxon>
        <taxon>Gunneridae</taxon>
        <taxon>Pentapetalae</taxon>
        <taxon>rosids</taxon>
        <taxon>fabids</taxon>
        <taxon>Rosales</taxon>
        <taxon>Cannabaceae</taxon>
        <taxon>Parasponia</taxon>
    </lineage>
</organism>
<sequence>MNDTFLVRGRSRRKTHEFTNLHHFRVEVFYSIIDMQFLELNDRFNKVNTDLLLCMICLCLRDIFSAFDKKKLIHFAEYYPKDFSTIELIELDVQLETCIIDMYSIEKFN</sequence>
<name>A0A2P5AK04_PARAD</name>
<evidence type="ECO:0000313" key="1">
    <source>
        <dbReference type="EMBL" id="PON36821.1"/>
    </source>
</evidence>
<accession>A0A2P5AK04</accession>
<dbReference type="Proteomes" id="UP000237105">
    <property type="component" value="Unassembled WGS sequence"/>
</dbReference>
<dbReference type="STRING" id="3476.A0A2P5AK04"/>